<dbReference type="EMBL" id="BMAV01012155">
    <property type="protein sequence ID" value="GFY58560.1"/>
    <property type="molecule type" value="Genomic_DNA"/>
</dbReference>
<dbReference type="Proteomes" id="UP000886998">
    <property type="component" value="Unassembled WGS sequence"/>
</dbReference>
<dbReference type="PANTHER" id="PTHR33064">
    <property type="entry name" value="POL PROTEIN"/>
    <property type="match status" value="1"/>
</dbReference>
<feature type="domain" description="Reverse transcriptase" evidence="1">
    <location>
        <begin position="1"/>
        <end position="70"/>
    </location>
</feature>
<protein>
    <submittedName>
        <fullName evidence="2">Putative retrovirus-related pol polyprotein from transposon</fullName>
    </submittedName>
</protein>
<comment type="caution">
    <text evidence="2">The sequence shown here is derived from an EMBL/GenBank/DDBJ whole genome shotgun (WGS) entry which is preliminary data.</text>
</comment>
<evidence type="ECO:0000259" key="1">
    <source>
        <dbReference type="PROSITE" id="PS50878"/>
    </source>
</evidence>
<name>A0A8X7C7D5_9ARAC</name>
<dbReference type="Gene3D" id="3.30.70.270">
    <property type="match status" value="1"/>
</dbReference>
<dbReference type="SUPFAM" id="SSF56672">
    <property type="entry name" value="DNA/RNA polymerases"/>
    <property type="match status" value="1"/>
</dbReference>
<sequence>MWLASRRLPTPGLDYCFVYLDNILIASTDTNSHKKHVREALQRLDDHSLTINASKCMFGCSEVPFVGYLVNKDGILPLPGKVELIANYEQPATIRTLRKFWVL</sequence>
<dbReference type="AlphaFoldDB" id="A0A8X7C7D5"/>
<organism evidence="2 3">
    <name type="scientific">Trichonephila inaurata madagascariensis</name>
    <dbReference type="NCBI Taxonomy" id="2747483"/>
    <lineage>
        <taxon>Eukaryota</taxon>
        <taxon>Metazoa</taxon>
        <taxon>Ecdysozoa</taxon>
        <taxon>Arthropoda</taxon>
        <taxon>Chelicerata</taxon>
        <taxon>Arachnida</taxon>
        <taxon>Araneae</taxon>
        <taxon>Araneomorphae</taxon>
        <taxon>Entelegynae</taxon>
        <taxon>Araneoidea</taxon>
        <taxon>Nephilidae</taxon>
        <taxon>Trichonephila</taxon>
        <taxon>Trichonephila inaurata</taxon>
    </lineage>
</organism>
<dbReference type="PROSITE" id="PS50878">
    <property type="entry name" value="RT_POL"/>
    <property type="match status" value="1"/>
</dbReference>
<dbReference type="InterPro" id="IPR043128">
    <property type="entry name" value="Rev_trsase/Diguanyl_cyclase"/>
</dbReference>
<keyword evidence="3" id="KW-1185">Reference proteome</keyword>
<gene>
    <name evidence="2" type="ORF">TNIN_69141</name>
</gene>
<proteinExistence type="predicted"/>
<dbReference type="PANTHER" id="PTHR33064:SF37">
    <property type="entry name" value="RIBONUCLEASE H"/>
    <property type="match status" value="1"/>
</dbReference>
<dbReference type="InterPro" id="IPR051320">
    <property type="entry name" value="Viral_Replic_Matur_Polypro"/>
</dbReference>
<dbReference type="OrthoDB" id="6426130at2759"/>
<dbReference type="GO" id="GO:0071897">
    <property type="term" value="P:DNA biosynthetic process"/>
    <property type="evidence" value="ECO:0007669"/>
    <property type="project" value="UniProtKB-ARBA"/>
</dbReference>
<dbReference type="Pfam" id="PF00078">
    <property type="entry name" value="RVT_1"/>
    <property type="match status" value="1"/>
</dbReference>
<evidence type="ECO:0000313" key="3">
    <source>
        <dbReference type="Proteomes" id="UP000886998"/>
    </source>
</evidence>
<reference evidence="2" key="1">
    <citation type="submission" date="2020-08" db="EMBL/GenBank/DDBJ databases">
        <title>Multicomponent nature underlies the extraordinary mechanical properties of spider dragline silk.</title>
        <authorList>
            <person name="Kono N."/>
            <person name="Nakamura H."/>
            <person name="Mori M."/>
            <person name="Yoshida Y."/>
            <person name="Ohtoshi R."/>
            <person name="Malay A.D."/>
            <person name="Moran D.A.P."/>
            <person name="Tomita M."/>
            <person name="Numata K."/>
            <person name="Arakawa K."/>
        </authorList>
    </citation>
    <scope>NUCLEOTIDE SEQUENCE</scope>
</reference>
<accession>A0A8X7C7D5</accession>
<dbReference type="InterPro" id="IPR000477">
    <property type="entry name" value="RT_dom"/>
</dbReference>
<dbReference type="InterPro" id="IPR043502">
    <property type="entry name" value="DNA/RNA_pol_sf"/>
</dbReference>
<evidence type="ECO:0000313" key="2">
    <source>
        <dbReference type="EMBL" id="GFY58560.1"/>
    </source>
</evidence>